<dbReference type="GO" id="GO:0005524">
    <property type="term" value="F:ATP binding"/>
    <property type="evidence" value="ECO:0007669"/>
    <property type="project" value="UniProtKB-UniRule"/>
</dbReference>
<dbReference type="PROSITE" id="PS00445">
    <property type="entry name" value="FGGY_KINASES_2"/>
    <property type="match status" value="1"/>
</dbReference>
<evidence type="ECO:0000313" key="14">
    <source>
        <dbReference type="Proteomes" id="UP000003490"/>
    </source>
</evidence>
<keyword evidence="4 8" id="KW-0547">Nucleotide-binding</keyword>
<comment type="catalytic activity">
    <reaction evidence="8 10">
        <text>D-xylulose + ATP = D-xylulose 5-phosphate + ADP + H(+)</text>
        <dbReference type="Rhea" id="RHEA:10964"/>
        <dbReference type="ChEBI" id="CHEBI:15378"/>
        <dbReference type="ChEBI" id="CHEBI:17140"/>
        <dbReference type="ChEBI" id="CHEBI:30616"/>
        <dbReference type="ChEBI" id="CHEBI:57737"/>
        <dbReference type="ChEBI" id="CHEBI:456216"/>
        <dbReference type="EC" id="2.7.1.17"/>
    </reaction>
</comment>
<evidence type="ECO:0000256" key="8">
    <source>
        <dbReference type="HAMAP-Rule" id="MF_02220"/>
    </source>
</evidence>
<dbReference type="CDD" id="cd07808">
    <property type="entry name" value="ASKHA_NBD_FGGY_EcXK-like"/>
    <property type="match status" value="1"/>
</dbReference>
<reference evidence="13 14" key="2">
    <citation type="submission" date="2007-08" db="EMBL/GenBank/DDBJ databases">
        <authorList>
            <person name="Fulton L."/>
            <person name="Clifton S."/>
            <person name="Fulton B."/>
            <person name="Xu J."/>
            <person name="Minx P."/>
            <person name="Pepin K.H."/>
            <person name="Johnson M."/>
            <person name="Thiruvilangam P."/>
            <person name="Bhonagiri V."/>
            <person name="Nash W.E."/>
            <person name="Wang C."/>
            <person name="Mardis E.R."/>
            <person name="Wilson R.K."/>
        </authorList>
    </citation>
    <scope>NUCLEOTIDE SEQUENCE [LARGE SCALE GENOMIC DNA]</scope>
    <source>
        <strain evidence="13 14">DSM 753</strain>
    </source>
</reference>
<name>A7VYF0_9FIRM</name>
<feature type="domain" description="Carbohydrate kinase FGGY C-terminal" evidence="12">
    <location>
        <begin position="273"/>
        <end position="467"/>
    </location>
</feature>
<evidence type="ECO:0000313" key="13">
    <source>
        <dbReference type="EMBL" id="EDO59578.1"/>
    </source>
</evidence>
<feature type="binding site" evidence="8">
    <location>
        <begin position="96"/>
        <end position="97"/>
    </location>
    <ligand>
        <name>substrate</name>
    </ligand>
</feature>
<evidence type="ECO:0000259" key="11">
    <source>
        <dbReference type="Pfam" id="PF00370"/>
    </source>
</evidence>
<proteinExistence type="inferred from homology"/>
<dbReference type="PROSITE" id="PS00933">
    <property type="entry name" value="FGGY_KINASES_1"/>
    <property type="match status" value="1"/>
</dbReference>
<dbReference type="Gene3D" id="3.30.420.40">
    <property type="match status" value="2"/>
</dbReference>
<comment type="function">
    <text evidence="8">Catalyzes the phosphorylation of D-xylulose to D-xylulose 5-phosphate.</text>
</comment>
<evidence type="ECO:0000256" key="5">
    <source>
        <dbReference type="ARBA" id="ARBA00022777"/>
    </source>
</evidence>
<evidence type="ECO:0000256" key="10">
    <source>
        <dbReference type="RuleBase" id="RU364073"/>
    </source>
</evidence>
<dbReference type="NCBIfam" id="TIGR01312">
    <property type="entry name" value="XylB"/>
    <property type="match status" value="1"/>
</dbReference>
<evidence type="ECO:0000256" key="4">
    <source>
        <dbReference type="ARBA" id="ARBA00022741"/>
    </source>
</evidence>
<dbReference type="GO" id="GO:0005998">
    <property type="term" value="P:xylulose catabolic process"/>
    <property type="evidence" value="ECO:0007669"/>
    <property type="project" value="UniProtKB-UniRule"/>
</dbReference>
<evidence type="ECO:0000256" key="2">
    <source>
        <dbReference type="ARBA" id="ARBA00022629"/>
    </source>
</evidence>
<evidence type="ECO:0000256" key="6">
    <source>
        <dbReference type="ARBA" id="ARBA00022840"/>
    </source>
</evidence>
<keyword evidence="2 8" id="KW-0859">Xylose metabolism</keyword>
<dbReference type="InterPro" id="IPR000577">
    <property type="entry name" value="Carb_kinase_FGGY"/>
</dbReference>
<dbReference type="Proteomes" id="UP000003490">
    <property type="component" value="Unassembled WGS sequence"/>
</dbReference>
<dbReference type="eggNOG" id="COG1070">
    <property type="taxonomic scope" value="Bacteria"/>
</dbReference>
<dbReference type="InterPro" id="IPR050406">
    <property type="entry name" value="FGGY_Carb_Kinase"/>
</dbReference>
<evidence type="ECO:0000256" key="7">
    <source>
        <dbReference type="ARBA" id="ARBA00023277"/>
    </source>
</evidence>
<dbReference type="PANTHER" id="PTHR43095">
    <property type="entry name" value="SUGAR KINASE"/>
    <property type="match status" value="1"/>
</dbReference>
<dbReference type="EC" id="2.7.1.17" evidence="8 10"/>
<accession>A7VYF0</accession>
<dbReference type="Pfam" id="PF02782">
    <property type="entry name" value="FGGY_C"/>
    <property type="match status" value="1"/>
</dbReference>
<keyword evidence="7 8" id="KW-0119">Carbohydrate metabolism</keyword>
<dbReference type="HAMAP" id="MF_02220">
    <property type="entry name" value="XylB"/>
    <property type="match status" value="1"/>
</dbReference>
<dbReference type="GO" id="GO:0042732">
    <property type="term" value="P:D-xylose metabolic process"/>
    <property type="evidence" value="ECO:0007669"/>
    <property type="project" value="UniProtKB-KW"/>
</dbReference>
<feature type="active site" description="Proton acceptor" evidence="8">
    <location>
        <position position="255"/>
    </location>
</feature>
<organism evidence="13 14">
    <name type="scientific">[Clostridium] leptum DSM 753</name>
    <dbReference type="NCBI Taxonomy" id="428125"/>
    <lineage>
        <taxon>Bacteria</taxon>
        <taxon>Bacillati</taxon>
        <taxon>Bacillota</taxon>
        <taxon>Clostridia</taxon>
        <taxon>Eubacteriales</taxon>
        <taxon>Oscillospiraceae</taxon>
        <taxon>Oscillospiraceae incertae sedis</taxon>
    </lineage>
</organism>
<dbReference type="InterPro" id="IPR018484">
    <property type="entry name" value="FGGY_N"/>
</dbReference>
<dbReference type="PIRSF" id="PIRSF000538">
    <property type="entry name" value="GlpK"/>
    <property type="match status" value="1"/>
</dbReference>
<evidence type="ECO:0000256" key="9">
    <source>
        <dbReference type="RuleBase" id="RU003733"/>
    </source>
</evidence>
<evidence type="ECO:0000256" key="1">
    <source>
        <dbReference type="ARBA" id="ARBA00009156"/>
    </source>
</evidence>
<keyword evidence="5 8" id="KW-0418">Kinase</keyword>
<gene>
    <name evidence="8 10 13" type="primary">xylB</name>
    <name evidence="13" type="ORF">CLOLEP_03628</name>
</gene>
<keyword evidence="3 8" id="KW-0808">Transferase</keyword>
<dbReference type="InterPro" id="IPR006000">
    <property type="entry name" value="Xylulokinase"/>
</dbReference>
<feature type="site" description="Important for activity" evidence="8">
    <location>
        <position position="23"/>
    </location>
</feature>
<dbReference type="Pfam" id="PF00370">
    <property type="entry name" value="FGGY_N"/>
    <property type="match status" value="1"/>
</dbReference>
<dbReference type="GO" id="GO:0004856">
    <property type="term" value="F:D-xylulokinase activity"/>
    <property type="evidence" value="ECO:0007669"/>
    <property type="project" value="UniProtKB-UniRule"/>
</dbReference>
<evidence type="ECO:0000259" key="12">
    <source>
        <dbReference type="Pfam" id="PF02782"/>
    </source>
</evidence>
<keyword evidence="6 8" id="KW-0067">ATP-binding</keyword>
<dbReference type="InterPro" id="IPR018485">
    <property type="entry name" value="FGGY_C"/>
</dbReference>
<evidence type="ECO:0000256" key="3">
    <source>
        <dbReference type="ARBA" id="ARBA00022679"/>
    </source>
</evidence>
<dbReference type="EMBL" id="ABCB02000021">
    <property type="protein sequence ID" value="EDO59578.1"/>
    <property type="molecule type" value="Genomic_DNA"/>
</dbReference>
<dbReference type="InterPro" id="IPR018483">
    <property type="entry name" value="Carb_kinase_FGGY_CS"/>
</dbReference>
<reference evidence="13 14" key="1">
    <citation type="submission" date="2007-08" db="EMBL/GenBank/DDBJ databases">
        <title>Draft genome sequence of Clostridium leptum (DSM 753).</title>
        <authorList>
            <person name="Sudarsanam P."/>
            <person name="Ley R."/>
            <person name="Guruge J."/>
            <person name="Turnbaugh P.J."/>
            <person name="Mahowald M."/>
            <person name="Liep D."/>
            <person name="Gordon J."/>
        </authorList>
    </citation>
    <scope>NUCLEOTIDE SEQUENCE [LARGE SCALE GENOMIC DNA]</scope>
    <source>
        <strain evidence="13 14">DSM 753</strain>
    </source>
</reference>
<dbReference type="InterPro" id="IPR043129">
    <property type="entry name" value="ATPase_NBD"/>
</dbReference>
<comment type="caution">
    <text evidence="13">The sequence shown here is derived from an EMBL/GenBank/DDBJ whole genome shotgun (WGS) entry which is preliminary data.</text>
</comment>
<dbReference type="SUPFAM" id="SSF53067">
    <property type="entry name" value="Actin-like ATPase domain"/>
    <property type="match status" value="2"/>
</dbReference>
<dbReference type="HOGENOM" id="CLU_009281_3_0_9"/>
<comment type="similarity">
    <text evidence="1 8 9">Belongs to the FGGY kinase family.</text>
</comment>
<protein>
    <recommendedName>
        <fullName evidence="8 10">Xylulose kinase</fullName>
        <shortName evidence="8 10">Xylulokinase</shortName>
        <ecNumber evidence="8 10">2.7.1.17</ecNumber>
    </recommendedName>
</protein>
<feature type="domain" description="Carbohydrate kinase FGGY N-terminal" evidence="11">
    <location>
        <begin position="18"/>
        <end position="262"/>
    </location>
</feature>
<sequence length="522" mass="57221">MKSRYLTIYYKGDDCMNYLIGVDLGTSGTKTVLFDTEGTVISSATVEYPMYQPKNGWAEQAPEDWWDATMRTTKKVIEDSGVDSKDIKGMGISGQMHGLVMLDENGSVLRRSIIWCDQRTARECEEITERVGAKRLIEITANPALPGFTASKILWVRNHEPEIYAKCRHILLPKDYVRYMLTGEFATEVSDASGMQLLDIPNRCWSDEVLEKLDIDKSMLAKVYESPEITGYITEEAAKLTGLAAGTPVVGGAGDNAAAAVGTGVVEEGKAFTTIGTSGVVFAHSDKVTIDPQGRVHTFCSAVPGCWTVMSCTLAAGLSLKWFRDNFFLEEMQTAKGMGVDPYYLMDRQAERAPIGANRLVYLPYLMGERSPKLDSDCRGVFFGLSAMHTKYDMLRAVMEGVIYSQRECLDILRGMGVVSSEMLACGGGGSSPMWRQMMADVYNLPVKTVVSKEGPALGVAILAGVGAGIYPSVAEACRKVVKTNPAQAPIPENTGRYEEFYRVYCGLYPQLKDCYKALAAL</sequence>
<dbReference type="PANTHER" id="PTHR43095:SF5">
    <property type="entry name" value="XYLULOSE KINASE"/>
    <property type="match status" value="1"/>
</dbReference>
<dbReference type="AlphaFoldDB" id="A7VYF0"/>